<reference evidence="2" key="1">
    <citation type="submission" date="2021-06" db="EMBL/GenBank/DDBJ databases">
        <authorList>
            <person name="Kallberg Y."/>
            <person name="Tangrot J."/>
            <person name="Rosling A."/>
        </authorList>
    </citation>
    <scope>NUCLEOTIDE SEQUENCE</scope>
    <source>
        <strain evidence="2">BR232B</strain>
    </source>
</reference>
<accession>A0A9N8ZJ25</accession>
<keyword evidence="3" id="KW-1185">Reference proteome</keyword>
<sequence>MGADRFGKEIDRPKNHPPCTNGGHVAGRRDVFAFMEDIRWSHTTSEDGDGNENVVNVFVSGKTLSTHWDRGLIIFTFSVTRFTVRILLGTNKTKVIDR</sequence>
<dbReference type="AlphaFoldDB" id="A0A9N8ZJ25"/>
<organism evidence="2 3">
    <name type="scientific">Paraglomus brasilianum</name>
    <dbReference type="NCBI Taxonomy" id="144538"/>
    <lineage>
        <taxon>Eukaryota</taxon>
        <taxon>Fungi</taxon>
        <taxon>Fungi incertae sedis</taxon>
        <taxon>Mucoromycota</taxon>
        <taxon>Glomeromycotina</taxon>
        <taxon>Glomeromycetes</taxon>
        <taxon>Paraglomerales</taxon>
        <taxon>Paraglomeraceae</taxon>
        <taxon>Paraglomus</taxon>
    </lineage>
</organism>
<evidence type="ECO:0000313" key="2">
    <source>
        <dbReference type="EMBL" id="CAG8497222.1"/>
    </source>
</evidence>
<evidence type="ECO:0000313" key="3">
    <source>
        <dbReference type="Proteomes" id="UP000789739"/>
    </source>
</evidence>
<feature type="compositionally biased region" description="Basic and acidic residues" evidence="1">
    <location>
        <begin position="1"/>
        <end position="14"/>
    </location>
</feature>
<proteinExistence type="predicted"/>
<protein>
    <submittedName>
        <fullName evidence="2">294_t:CDS:1</fullName>
    </submittedName>
</protein>
<gene>
    <name evidence="2" type="ORF">PBRASI_LOCUS2417</name>
</gene>
<dbReference type="EMBL" id="CAJVPI010000187">
    <property type="protein sequence ID" value="CAG8497222.1"/>
    <property type="molecule type" value="Genomic_DNA"/>
</dbReference>
<dbReference type="Proteomes" id="UP000789739">
    <property type="component" value="Unassembled WGS sequence"/>
</dbReference>
<evidence type="ECO:0000256" key="1">
    <source>
        <dbReference type="SAM" id="MobiDB-lite"/>
    </source>
</evidence>
<comment type="caution">
    <text evidence="2">The sequence shown here is derived from an EMBL/GenBank/DDBJ whole genome shotgun (WGS) entry which is preliminary data.</text>
</comment>
<name>A0A9N8ZJ25_9GLOM</name>
<feature type="region of interest" description="Disordered" evidence="1">
    <location>
        <begin position="1"/>
        <end position="24"/>
    </location>
</feature>